<dbReference type="Gene3D" id="1.10.1670.40">
    <property type="match status" value="1"/>
</dbReference>
<evidence type="ECO:0000256" key="3">
    <source>
        <dbReference type="ARBA" id="ARBA00022763"/>
    </source>
</evidence>
<evidence type="ECO:0000313" key="7">
    <source>
        <dbReference type="Proteomes" id="UP001597417"/>
    </source>
</evidence>
<keyword evidence="3" id="KW-0227">DNA damage</keyword>
<feature type="domain" description="HhH-GPD" evidence="5">
    <location>
        <begin position="153"/>
        <end position="305"/>
    </location>
</feature>
<dbReference type="RefSeq" id="WP_378267432.1">
    <property type="nucleotide sequence ID" value="NZ_JBHUKR010000011.1"/>
</dbReference>
<proteinExistence type="predicted"/>
<dbReference type="SMART" id="SM00478">
    <property type="entry name" value="ENDO3c"/>
    <property type="match status" value="1"/>
</dbReference>
<dbReference type="Gene3D" id="1.10.340.30">
    <property type="entry name" value="Hypothetical protein, domain 2"/>
    <property type="match status" value="1"/>
</dbReference>
<evidence type="ECO:0000256" key="4">
    <source>
        <dbReference type="ARBA" id="ARBA00023204"/>
    </source>
</evidence>
<evidence type="ECO:0000256" key="2">
    <source>
        <dbReference type="ARBA" id="ARBA00012000"/>
    </source>
</evidence>
<sequence>MTITVQPRLTTAELVARGPFDLDASARFLAAFTPAARPGAAAEEGVLRMAFPVEGSWEHAGALIRRRTPGPDVGSGAPVEVSVQGAGSSADVAIGQVRRILSLDVDGSGFEDVARGDPVVGALARRYPGLRPVQFHSPYEAACWTIVGNGRPMSQAARIKQRIAERHGVEVDVAGVPLASFPAPEVLAVLDGELGLPVQKVERLHAVARAARDGLLDAGWLRSLEPDEALERLQRLPGVGPFSAQLILIRGAGHPDVFPLDEPRVHERMREAYRLPEATPAELDRLARRWRPYRSWVAVLLRARHA</sequence>
<dbReference type="PANTHER" id="PTHR43003:SF13">
    <property type="entry name" value="DNA-3-METHYLADENINE GLYCOSYLASE 2"/>
    <property type="match status" value="1"/>
</dbReference>
<dbReference type="InterPro" id="IPR003265">
    <property type="entry name" value="HhH-GPD_domain"/>
</dbReference>
<evidence type="ECO:0000259" key="5">
    <source>
        <dbReference type="SMART" id="SM00478"/>
    </source>
</evidence>
<reference evidence="7" key="1">
    <citation type="journal article" date="2019" name="Int. J. Syst. Evol. Microbiol.">
        <title>The Global Catalogue of Microorganisms (GCM) 10K type strain sequencing project: providing services to taxonomists for standard genome sequencing and annotation.</title>
        <authorList>
            <consortium name="The Broad Institute Genomics Platform"/>
            <consortium name="The Broad Institute Genome Sequencing Center for Infectious Disease"/>
            <person name="Wu L."/>
            <person name="Ma J."/>
        </authorList>
    </citation>
    <scope>NUCLEOTIDE SEQUENCE [LARGE SCALE GENOMIC DNA]</scope>
    <source>
        <strain evidence="7">CGMCC 4.7645</strain>
    </source>
</reference>
<comment type="caution">
    <text evidence="6">The sequence shown here is derived from an EMBL/GenBank/DDBJ whole genome shotgun (WGS) entry which is preliminary data.</text>
</comment>
<dbReference type="Proteomes" id="UP001597417">
    <property type="component" value="Unassembled WGS sequence"/>
</dbReference>
<keyword evidence="7" id="KW-1185">Reference proteome</keyword>
<dbReference type="EC" id="3.2.2.21" evidence="2"/>
<dbReference type="EMBL" id="JBHUKR010000011">
    <property type="protein sequence ID" value="MFD2419444.1"/>
    <property type="molecule type" value="Genomic_DNA"/>
</dbReference>
<name>A0ABW5FZ71_9PSEU</name>
<keyword evidence="4" id="KW-0234">DNA repair</keyword>
<dbReference type="PANTHER" id="PTHR43003">
    <property type="entry name" value="DNA-3-METHYLADENINE GLYCOSYLASE"/>
    <property type="match status" value="1"/>
</dbReference>
<dbReference type="InterPro" id="IPR011257">
    <property type="entry name" value="DNA_glycosylase"/>
</dbReference>
<evidence type="ECO:0000313" key="6">
    <source>
        <dbReference type="EMBL" id="MFD2419444.1"/>
    </source>
</evidence>
<comment type="catalytic activity">
    <reaction evidence="1">
        <text>Hydrolysis of alkylated DNA, releasing 3-methyladenine, 3-methylguanine, 7-methylguanine and 7-methyladenine.</text>
        <dbReference type="EC" id="3.2.2.21"/>
    </reaction>
</comment>
<dbReference type="InterPro" id="IPR051912">
    <property type="entry name" value="Alkylbase_DNA_Glycosylase/TA"/>
</dbReference>
<organism evidence="6 7">
    <name type="scientific">Amycolatopsis pigmentata</name>
    <dbReference type="NCBI Taxonomy" id="450801"/>
    <lineage>
        <taxon>Bacteria</taxon>
        <taxon>Bacillati</taxon>
        <taxon>Actinomycetota</taxon>
        <taxon>Actinomycetes</taxon>
        <taxon>Pseudonocardiales</taxon>
        <taxon>Pseudonocardiaceae</taxon>
        <taxon>Amycolatopsis</taxon>
    </lineage>
</organism>
<dbReference type="SUPFAM" id="SSF48150">
    <property type="entry name" value="DNA-glycosylase"/>
    <property type="match status" value="1"/>
</dbReference>
<protein>
    <recommendedName>
        <fullName evidence="2">DNA-3-methyladenine glycosylase II</fullName>
        <ecNumber evidence="2">3.2.2.21</ecNumber>
    </recommendedName>
</protein>
<evidence type="ECO:0000256" key="1">
    <source>
        <dbReference type="ARBA" id="ARBA00000086"/>
    </source>
</evidence>
<accession>A0ABW5FZ71</accession>
<gene>
    <name evidence="6" type="ORF">ACFSXZ_24250</name>
</gene>